<accession>A0ABU0BUF8</accession>
<comment type="caution">
    <text evidence="2">The sequence shown here is derived from an EMBL/GenBank/DDBJ whole genome shotgun (WGS) entry which is preliminary data.</text>
</comment>
<organism evidence="2 3">
    <name type="scientific">Pararhizobium capsulatum DSM 1112</name>
    <dbReference type="NCBI Taxonomy" id="1121113"/>
    <lineage>
        <taxon>Bacteria</taxon>
        <taxon>Pseudomonadati</taxon>
        <taxon>Pseudomonadota</taxon>
        <taxon>Alphaproteobacteria</taxon>
        <taxon>Hyphomicrobiales</taxon>
        <taxon>Rhizobiaceae</taxon>
        <taxon>Rhizobium/Agrobacterium group</taxon>
        <taxon>Pararhizobium</taxon>
    </lineage>
</organism>
<evidence type="ECO:0000259" key="1">
    <source>
        <dbReference type="Pfam" id="PF20066"/>
    </source>
</evidence>
<keyword evidence="3" id="KW-1185">Reference proteome</keyword>
<dbReference type="Proteomes" id="UP001230207">
    <property type="component" value="Unassembled WGS sequence"/>
</dbReference>
<dbReference type="EMBL" id="JAUSVF010000001">
    <property type="protein sequence ID" value="MDQ0321885.1"/>
    <property type="molecule type" value="Genomic_DNA"/>
</dbReference>
<evidence type="ECO:0000313" key="2">
    <source>
        <dbReference type="EMBL" id="MDQ0321885.1"/>
    </source>
</evidence>
<reference evidence="2 3" key="1">
    <citation type="submission" date="2023-07" db="EMBL/GenBank/DDBJ databases">
        <title>Genomic Encyclopedia of Type Strains, Phase IV (KMG-IV): sequencing the most valuable type-strain genomes for metagenomic binning, comparative biology and taxonomic classification.</title>
        <authorList>
            <person name="Goeker M."/>
        </authorList>
    </citation>
    <scope>NUCLEOTIDE SEQUENCE [LARGE SCALE GENOMIC DNA]</scope>
    <source>
        <strain evidence="2 3">DSM 1112</strain>
    </source>
</reference>
<sequence length="149" mass="16500">MGTASSVPLPSLEGLKEQAKRLRAALTSQGQEINHAKALELIASQYGFRDWNTLHAAAGNRPPLNPWMLGSKVKGLYLGQPFEAEILGVQAMGSQPARYRLTLHFAEPVDVVTFESFSAFRQRVNCTIDETGRTVEKTSNGRPQVELFW</sequence>
<gene>
    <name evidence="2" type="ORF">QO002_004023</name>
</gene>
<name>A0ABU0BUF8_9HYPH</name>
<dbReference type="Pfam" id="PF20066">
    <property type="entry name" value="Glyoxalase_8"/>
    <property type="match status" value="1"/>
</dbReference>
<evidence type="ECO:0000313" key="3">
    <source>
        <dbReference type="Proteomes" id="UP001230207"/>
    </source>
</evidence>
<proteinExistence type="predicted"/>
<dbReference type="InterPro" id="IPR045517">
    <property type="entry name" value="Glyoxalase_8"/>
</dbReference>
<feature type="domain" description="Glyoxalase-related protein" evidence="1">
    <location>
        <begin position="8"/>
        <end position="147"/>
    </location>
</feature>
<dbReference type="RefSeq" id="WP_307232849.1">
    <property type="nucleotide sequence ID" value="NZ_JAUSVF010000001.1"/>
</dbReference>
<protein>
    <recommendedName>
        <fullName evidence="1">Glyoxalase-related protein domain-containing protein</fullName>
    </recommendedName>
</protein>